<keyword evidence="1" id="KW-0732">Signal</keyword>
<gene>
    <name evidence="2" type="ORF">DFR67_1265</name>
</gene>
<dbReference type="Proteomes" id="UP000247591">
    <property type="component" value="Unassembled WGS sequence"/>
</dbReference>
<name>A0A318RG97_WILLI</name>
<protein>
    <submittedName>
        <fullName evidence="2">Uncharacterized protein</fullName>
    </submittedName>
</protein>
<organism evidence="2 3">
    <name type="scientific">Williamsia limnetica</name>
    <dbReference type="NCBI Taxonomy" id="882452"/>
    <lineage>
        <taxon>Bacteria</taxon>
        <taxon>Bacillati</taxon>
        <taxon>Actinomycetota</taxon>
        <taxon>Actinomycetes</taxon>
        <taxon>Mycobacteriales</taxon>
        <taxon>Nocardiaceae</taxon>
        <taxon>Williamsia</taxon>
    </lineage>
</organism>
<sequence length="136" mass="14511">MRNRFKRLVASGAVALAVAVGGGLAVGAAPATAADVRETQGVWVITLTHEETVAASQVGAGHVINAVLGNDHWRVTLDEDSRYRGGSYYRPDKARMWSNVTGQQVISEAAAHRGGYVVLGVFPDNPDMPLWVAQAW</sequence>
<feature type="signal peptide" evidence="1">
    <location>
        <begin position="1"/>
        <end position="33"/>
    </location>
</feature>
<dbReference type="AlphaFoldDB" id="A0A318RG97"/>
<dbReference type="EMBL" id="QJSP01000026">
    <property type="protein sequence ID" value="PYE11997.1"/>
    <property type="molecule type" value="Genomic_DNA"/>
</dbReference>
<keyword evidence="3" id="KW-1185">Reference proteome</keyword>
<evidence type="ECO:0000256" key="1">
    <source>
        <dbReference type="SAM" id="SignalP"/>
    </source>
</evidence>
<reference evidence="2 3" key="1">
    <citation type="submission" date="2018-06" db="EMBL/GenBank/DDBJ databases">
        <title>Genomic Encyclopedia of Type Strains, Phase IV (KMG-IV): sequencing the most valuable type-strain genomes for metagenomic binning, comparative biology and taxonomic classification.</title>
        <authorList>
            <person name="Goeker M."/>
        </authorList>
    </citation>
    <scope>NUCLEOTIDE SEQUENCE [LARGE SCALE GENOMIC DNA]</scope>
    <source>
        <strain evidence="2 3">DSM 45521</strain>
    </source>
</reference>
<evidence type="ECO:0000313" key="3">
    <source>
        <dbReference type="Proteomes" id="UP000247591"/>
    </source>
</evidence>
<feature type="chain" id="PRO_5016317029" evidence="1">
    <location>
        <begin position="34"/>
        <end position="136"/>
    </location>
</feature>
<comment type="caution">
    <text evidence="2">The sequence shown here is derived from an EMBL/GenBank/DDBJ whole genome shotgun (WGS) entry which is preliminary data.</text>
</comment>
<proteinExistence type="predicted"/>
<evidence type="ECO:0000313" key="2">
    <source>
        <dbReference type="EMBL" id="PYE11997.1"/>
    </source>
</evidence>
<accession>A0A318RG97</accession>